<dbReference type="PANTHER" id="PTHR36447">
    <property type="entry name" value="BETA-GALACTOSIDASE GANA"/>
    <property type="match status" value="1"/>
</dbReference>
<name>A0A5J6L2Q2_9MICO</name>
<dbReference type="CDD" id="cd03143">
    <property type="entry name" value="A4_beta-galactosidase_middle_domain"/>
    <property type="match status" value="1"/>
</dbReference>
<dbReference type="GO" id="GO:0004565">
    <property type="term" value="F:beta-galactosidase activity"/>
    <property type="evidence" value="ECO:0007669"/>
    <property type="project" value="UniProtKB-EC"/>
</dbReference>
<feature type="active site" description="Proton donor" evidence="7">
    <location>
        <position position="143"/>
    </location>
</feature>
<evidence type="ECO:0000259" key="12">
    <source>
        <dbReference type="Pfam" id="PF08533"/>
    </source>
</evidence>
<evidence type="ECO:0000256" key="3">
    <source>
        <dbReference type="ARBA" id="ARBA00012756"/>
    </source>
</evidence>
<dbReference type="Gene3D" id="3.20.20.80">
    <property type="entry name" value="Glycosidases"/>
    <property type="match status" value="1"/>
</dbReference>
<protein>
    <recommendedName>
        <fullName evidence="3 6">Beta-galactosidase</fullName>
        <shortName evidence="6">Beta-gal</shortName>
        <ecNumber evidence="3 6">3.2.1.23</ecNumber>
    </recommendedName>
</protein>
<keyword evidence="5 6" id="KW-0326">Glycosidase</keyword>
<feature type="binding site" evidence="9">
    <location>
        <position position="150"/>
    </location>
    <ligand>
        <name>Zn(2+)</name>
        <dbReference type="ChEBI" id="CHEBI:29105"/>
    </ligand>
</feature>
<reference evidence="14" key="1">
    <citation type="submission" date="2019-09" db="EMBL/GenBank/DDBJ databases">
        <title>Mumia zhuanghuii sp. nov. isolated from the intestinal contents of plateau pika (Ochotona curzoniae) in the Qinghai-Tibet plateau of China.</title>
        <authorList>
            <person name="Tian Z."/>
        </authorList>
    </citation>
    <scope>NUCLEOTIDE SEQUENCE [LARGE SCALE GENOMIC DNA]</scope>
    <source>
        <strain evidence="14">L-031</strain>
    </source>
</reference>
<feature type="domain" description="Glycoside hydrolase family 42 N-terminal" evidence="10">
    <location>
        <begin position="7"/>
        <end position="375"/>
    </location>
</feature>
<dbReference type="InterPro" id="IPR013738">
    <property type="entry name" value="Beta_galactosidase_Trimer"/>
</dbReference>
<feature type="binding site" evidence="9">
    <location>
        <position position="152"/>
    </location>
    <ligand>
        <name>Zn(2+)</name>
        <dbReference type="ChEBI" id="CHEBI:29105"/>
    </ligand>
</feature>
<evidence type="ECO:0000259" key="10">
    <source>
        <dbReference type="Pfam" id="PF02449"/>
    </source>
</evidence>
<evidence type="ECO:0000256" key="2">
    <source>
        <dbReference type="ARBA" id="ARBA00005940"/>
    </source>
</evidence>
<dbReference type="GO" id="GO:0046872">
    <property type="term" value="F:metal ion binding"/>
    <property type="evidence" value="ECO:0007669"/>
    <property type="project" value="UniProtKB-KW"/>
</dbReference>
<dbReference type="InterPro" id="IPR029062">
    <property type="entry name" value="Class_I_gatase-like"/>
</dbReference>
<evidence type="ECO:0000256" key="5">
    <source>
        <dbReference type="ARBA" id="ARBA00023295"/>
    </source>
</evidence>
<evidence type="ECO:0000313" key="13">
    <source>
        <dbReference type="EMBL" id="QEW02760.1"/>
    </source>
</evidence>
<dbReference type="InterPro" id="IPR013780">
    <property type="entry name" value="Glyco_hydro_b"/>
</dbReference>
<dbReference type="InterPro" id="IPR013739">
    <property type="entry name" value="Beta_galactosidase_C"/>
</dbReference>
<dbReference type="RefSeq" id="WP_150924295.1">
    <property type="nucleotide sequence ID" value="NZ_CP044232.1"/>
</dbReference>
<dbReference type="Gene3D" id="2.60.40.1180">
    <property type="entry name" value="Golgi alpha-mannosidase II"/>
    <property type="match status" value="1"/>
</dbReference>
<dbReference type="InterPro" id="IPR013529">
    <property type="entry name" value="Glyco_hydro_42_N"/>
</dbReference>
<dbReference type="SUPFAM" id="SSF52317">
    <property type="entry name" value="Class I glutamine amidotransferase-like"/>
    <property type="match status" value="1"/>
</dbReference>
<dbReference type="PANTHER" id="PTHR36447:SF1">
    <property type="entry name" value="BETA-GALACTOSIDASE GANA"/>
    <property type="match status" value="1"/>
</dbReference>
<dbReference type="GO" id="GO:0009341">
    <property type="term" value="C:beta-galactosidase complex"/>
    <property type="evidence" value="ECO:0007669"/>
    <property type="project" value="InterPro"/>
</dbReference>
<dbReference type="InterPro" id="IPR003476">
    <property type="entry name" value="Glyco_hydro_42"/>
</dbReference>
<feature type="domain" description="Beta-galactosidase C-terminal" evidence="12">
    <location>
        <begin position="622"/>
        <end position="669"/>
    </location>
</feature>
<feature type="active site" description="Nucleophile" evidence="7">
    <location>
        <position position="298"/>
    </location>
</feature>
<evidence type="ECO:0000256" key="6">
    <source>
        <dbReference type="PIRNR" id="PIRNR001084"/>
    </source>
</evidence>
<dbReference type="EC" id="3.2.1.23" evidence="3 6"/>
<proteinExistence type="inferred from homology"/>
<feature type="binding site" evidence="9">
    <location>
        <position position="155"/>
    </location>
    <ligand>
        <name>Zn(2+)</name>
        <dbReference type="ChEBI" id="CHEBI:29105"/>
    </ligand>
</feature>
<dbReference type="Pfam" id="PF08533">
    <property type="entry name" value="Glyco_hydro_42C"/>
    <property type="match status" value="1"/>
</dbReference>
<feature type="binding site" evidence="8">
    <location>
        <position position="142"/>
    </location>
    <ligand>
        <name>substrate</name>
    </ligand>
</feature>
<keyword evidence="14" id="KW-1185">Reference proteome</keyword>
<keyword evidence="9" id="KW-0862">Zinc</keyword>
<keyword evidence="4 6" id="KW-0378">Hydrolase</keyword>
<evidence type="ECO:0000259" key="11">
    <source>
        <dbReference type="Pfam" id="PF08532"/>
    </source>
</evidence>
<accession>A0A5J6L2Q2</accession>
<dbReference type="InterPro" id="IPR017853">
    <property type="entry name" value="GH"/>
</dbReference>
<evidence type="ECO:0000313" key="14">
    <source>
        <dbReference type="Proteomes" id="UP000325516"/>
    </source>
</evidence>
<dbReference type="PIRSF" id="PIRSF001084">
    <property type="entry name" value="B-galactosidase"/>
    <property type="match status" value="1"/>
</dbReference>
<dbReference type="Pfam" id="PF08532">
    <property type="entry name" value="Glyco_hydro_42M"/>
    <property type="match status" value="1"/>
</dbReference>
<evidence type="ECO:0000256" key="8">
    <source>
        <dbReference type="PIRSR" id="PIRSR001084-2"/>
    </source>
</evidence>
<evidence type="ECO:0000256" key="7">
    <source>
        <dbReference type="PIRSR" id="PIRSR001084-1"/>
    </source>
</evidence>
<organism evidence="13 14">
    <name type="scientific">Microbacterium lushaniae</name>
    <dbReference type="NCBI Taxonomy" id="2614639"/>
    <lineage>
        <taxon>Bacteria</taxon>
        <taxon>Bacillati</taxon>
        <taxon>Actinomycetota</taxon>
        <taxon>Actinomycetes</taxon>
        <taxon>Micrococcales</taxon>
        <taxon>Microbacteriaceae</taxon>
        <taxon>Microbacterium</taxon>
    </lineage>
</organism>
<dbReference type="EMBL" id="CP044232">
    <property type="protein sequence ID" value="QEW02760.1"/>
    <property type="molecule type" value="Genomic_DNA"/>
</dbReference>
<feature type="domain" description="Beta-galactosidase trimerisation" evidence="11">
    <location>
        <begin position="387"/>
        <end position="612"/>
    </location>
</feature>
<dbReference type="KEGG" id="mlz:F6J85_06350"/>
<gene>
    <name evidence="13" type="ORF">F6J85_06350</name>
</gene>
<sequence length="674" mass="73377">MIWYGCDYNPEQWDAATIDEDLRLMREAGVNLVTLGVFAWAFIEPAPGEYRFEWLDDLIDRLGEAGIAVDLATASASTPAWLGDLDPELASIDGYGRRRSGGTRGHHCPSSAVYRSASRRLTAELARRYALNPTVVMWHSGNEFGGAAACFCGRCRTQFVGWLRRRYVELEALNDAWGTAFWSLRFGSWDQIQPPGVTSDFGNPAQYLDWARFRSDLLLEQFTAERDLIKAVAPHAQVMTNFMGLFHGLDYWKWARAEDLVTDDTYPDPNDPCGARDNALHIDLMRSLAEGKELLILEQAVGAVQWRDVNTPKRPGQFRLWSMQAVARGAQGICQFQWRASIRGAETFHSGMVGHAGPVGPRWAEVVGLGGELATIETAVGDRVESDVAIMLDWNSLWARREAHGPDADAPDVELRRWHAAFFELGIPTDFVSVDSDLDAYRLLVLPSHFLVSESTAQRISAFVTAGGHVVGTHLTGVVDDTLGVHRGGYPGPLSELFGVRVLEHWPLAEIASPASGAARISAAVAPPHPGRLVRGDGVGELAYARFAEHVQLLDLERRAEAVAAFVGGDLEAAPAITSRTHGAGRATYLAASLEEASLIATAGRLAADAGIVPTLPGLPPGIEAVRRGRYLFLLNHGDLEQTVDVTSARVADPGDGRVRVAPRDVRIIALASA</sequence>
<dbReference type="Gene3D" id="3.40.50.880">
    <property type="match status" value="1"/>
</dbReference>
<evidence type="ECO:0000256" key="9">
    <source>
        <dbReference type="PIRSR" id="PIRSR001084-3"/>
    </source>
</evidence>
<feature type="binding site" evidence="9">
    <location>
        <position position="108"/>
    </location>
    <ligand>
        <name>Zn(2+)</name>
        <dbReference type="ChEBI" id="CHEBI:29105"/>
    </ligand>
</feature>
<evidence type="ECO:0000256" key="4">
    <source>
        <dbReference type="ARBA" id="ARBA00022801"/>
    </source>
</evidence>
<feature type="binding site" evidence="8">
    <location>
        <position position="104"/>
    </location>
    <ligand>
        <name>substrate</name>
    </ligand>
</feature>
<dbReference type="Proteomes" id="UP000325516">
    <property type="component" value="Chromosome"/>
</dbReference>
<comment type="catalytic activity">
    <reaction evidence="1 6">
        <text>Hydrolysis of terminal non-reducing beta-D-galactose residues in beta-D-galactosides.</text>
        <dbReference type="EC" id="3.2.1.23"/>
    </reaction>
</comment>
<dbReference type="GO" id="GO:0006012">
    <property type="term" value="P:galactose metabolic process"/>
    <property type="evidence" value="ECO:0007669"/>
    <property type="project" value="InterPro"/>
</dbReference>
<evidence type="ECO:0000256" key="1">
    <source>
        <dbReference type="ARBA" id="ARBA00001412"/>
    </source>
</evidence>
<keyword evidence="9" id="KW-0479">Metal-binding</keyword>
<dbReference type="AlphaFoldDB" id="A0A5J6L2Q2"/>
<dbReference type="Pfam" id="PF02449">
    <property type="entry name" value="Glyco_hydro_42"/>
    <property type="match status" value="1"/>
</dbReference>
<dbReference type="SUPFAM" id="SSF51445">
    <property type="entry name" value="(Trans)glycosidases"/>
    <property type="match status" value="1"/>
</dbReference>
<feature type="binding site" evidence="8">
    <location>
        <position position="306"/>
    </location>
    <ligand>
        <name>substrate</name>
    </ligand>
</feature>
<comment type="similarity">
    <text evidence="2 6">Belongs to the glycosyl hydrolase 42 family.</text>
</comment>